<accession>A0ABY8UUT9</accession>
<name>A0ABY8UUT9_TETOB</name>
<reference evidence="1 2" key="1">
    <citation type="submission" date="2023-05" db="EMBL/GenBank/DDBJ databases">
        <title>A 100% complete, gapless, phased diploid assembly of the Scenedesmus obliquus UTEX 3031 genome.</title>
        <authorList>
            <person name="Biondi T.C."/>
            <person name="Hanschen E.R."/>
            <person name="Kwon T."/>
            <person name="Eng W."/>
            <person name="Kruse C.P.S."/>
            <person name="Koehler S.I."/>
            <person name="Kunde Y."/>
            <person name="Gleasner C.D."/>
            <person name="You Mak K.T."/>
            <person name="Polle J."/>
            <person name="Hovde B.T."/>
            <person name="Starkenburg S.R."/>
        </authorList>
    </citation>
    <scope>NUCLEOTIDE SEQUENCE [LARGE SCALE GENOMIC DNA]</scope>
    <source>
        <strain evidence="1 2">DOE0152z</strain>
    </source>
</reference>
<proteinExistence type="predicted"/>
<dbReference type="Proteomes" id="UP001244341">
    <property type="component" value="Chromosome 16b"/>
</dbReference>
<protein>
    <recommendedName>
        <fullName evidence="3">Fucosyltransferase</fullName>
    </recommendedName>
</protein>
<sequence length="262" mass="28349">MAQCASTQSSSAAAPTEYFLADLELLPQQESGVPYAVEELKDLDSLITAHSAYQTHGEVFHAVARHLFQPAAAVTAAMQPYLHQTHDCAVALHMRRKKSYEGQQVQAEHFADIARMLARSSIGSMFLASDADVVGRMQQLLGQQLWWSNLTSASVVTHNTTAGNPGTELSAFVDILLTICEAIVVSPASSFGCVAAGIAGVRPVYAAFGAHDAPFVNPWFWQSNTSEPCMYKAGKGHGFGGQMQARLRAGYALYLYQTQCHH</sequence>
<dbReference type="EMBL" id="CP126223">
    <property type="protein sequence ID" value="WIA23313.1"/>
    <property type="molecule type" value="Genomic_DNA"/>
</dbReference>
<evidence type="ECO:0000313" key="1">
    <source>
        <dbReference type="EMBL" id="WIA23313.1"/>
    </source>
</evidence>
<evidence type="ECO:0000313" key="2">
    <source>
        <dbReference type="Proteomes" id="UP001244341"/>
    </source>
</evidence>
<keyword evidence="2" id="KW-1185">Reference proteome</keyword>
<organism evidence="1 2">
    <name type="scientific">Tetradesmus obliquus</name>
    <name type="common">Green alga</name>
    <name type="synonym">Acutodesmus obliquus</name>
    <dbReference type="NCBI Taxonomy" id="3088"/>
    <lineage>
        <taxon>Eukaryota</taxon>
        <taxon>Viridiplantae</taxon>
        <taxon>Chlorophyta</taxon>
        <taxon>core chlorophytes</taxon>
        <taxon>Chlorophyceae</taxon>
        <taxon>CS clade</taxon>
        <taxon>Sphaeropleales</taxon>
        <taxon>Scenedesmaceae</taxon>
        <taxon>Tetradesmus</taxon>
    </lineage>
</organism>
<gene>
    <name evidence="1" type="ORF">OEZ85_000080</name>
</gene>
<evidence type="ECO:0008006" key="3">
    <source>
        <dbReference type="Google" id="ProtNLM"/>
    </source>
</evidence>